<dbReference type="EMBL" id="RKLU01000002">
    <property type="protein sequence ID" value="TQQ82612.1"/>
    <property type="molecule type" value="Genomic_DNA"/>
</dbReference>
<dbReference type="Pfam" id="PF00294">
    <property type="entry name" value="PfkB"/>
    <property type="match status" value="1"/>
</dbReference>
<feature type="domain" description="Carbohydrate kinase PfkB" evidence="4">
    <location>
        <begin position="31"/>
        <end position="328"/>
    </location>
</feature>
<dbReference type="AlphaFoldDB" id="A0A8J8PCD8"/>
<dbReference type="PRINTS" id="PR00990">
    <property type="entry name" value="RIBOKINASE"/>
</dbReference>
<organism evidence="5 6">
    <name type="scientific">Halonotius terrestris</name>
    <dbReference type="NCBI Taxonomy" id="2487750"/>
    <lineage>
        <taxon>Archaea</taxon>
        <taxon>Methanobacteriati</taxon>
        <taxon>Methanobacteriota</taxon>
        <taxon>Stenosarchaea group</taxon>
        <taxon>Halobacteria</taxon>
        <taxon>Halobacteriales</taxon>
        <taxon>Haloferacaceae</taxon>
        <taxon>Halonotius</taxon>
    </lineage>
</organism>
<dbReference type="Proteomes" id="UP000705823">
    <property type="component" value="Unassembled WGS sequence"/>
</dbReference>
<dbReference type="SUPFAM" id="SSF53613">
    <property type="entry name" value="Ribokinase-like"/>
    <property type="match status" value="1"/>
</dbReference>
<evidence type="ECO:0000313" key="5">
    <source>
        <dbReference type="EMBL" id="TQQ82612.1"/>
    </source>
</evidence>
<name>A0A8J8PCD8_9EURY</name>
<sequence>MGNGPPRSLLGRRAADRRQRHRYLRRHAVTILCAGHINWDVTIHVDGLPEPDGEVQIQQLIQSGGGSAANVAVGLVGLDVPAALYGSVGGDDTGALALRELDRAGVDCGHVVIDPETTTSVKYLVVDAAGEVMVFSNEGANESFRAVDVDSDLLSGVDHLHLTGQSPETASLLAMLASDMGLTVSFDPGRRISERAYGDTLAATDLLFLNDREAARAEAAGLLTPTDPSDTVVVVKHGGEGAAVHTPTGRVSHPGFAIEPVDQTGAGDAFAAGFLASVFGGDDSAADGPTGVDTVSPPLDDAEWYSDALAVGNACGALAAESMTARTELSWDAIEELLASHQSE</sequence>
<comment type="similarity">
    <text evidence="1">Belongs to the carbohydrate kinase PfkB family.</text>
</comment>
<evidence type="ECO:0000313" key="6">
    <source>
        <dbReference type="Proteomes" id="UP000705823"/>
    </source>
</evidence>
<dbReference type="GO" id="GO:0006796">
    <property type="term" value="P:phosphate-containing compound metabolic process"/>
    <property type="evidence" value="ECO:0007669"/>
    <property type="project" value="UniProtKB-ARBA"/>
</dbReference>
<keyword evidence="2" id="KW-0808">Transferase</keyword>
<protein>
    <submittedName>
        <fullName evidence="5">Carbohydrate kinase</fullName>
    </submittedName>
</protein>
<dbReference type="InterPro" id="IPR029056">
    <property type="entry name" value="Ribokinase-like"/>
</dbReference>
<evidence type="ECO:0000256" key="1">
    <source>
        <dbReference type="ARBA" id="ARBA00010688"/>
    </source>
</evidence>
<evidence type="ECO:0000256" key="3">
    <source>
        <dbReference type="ARBA" id="ARBA00022777"/>
    </source>
</evidence>
<dbReference type="GO" id="GO:0016301">
    <property type="term" value="F:kinase activity"/>
    <property type="evidence" value="ECO:0007669"/>
    <property type="project" value="UniProtKB-KW"/>
</dbReference>
<accession>A0A8J8PCD8</accession>
<proteinExistence type="inferred from homology"/>
<dbReference type="InterPro" id="IPR002139">
    <property type="entry name" value="Ribo/fructo_kinase"/>
</dbReference>
<dbReference type="Gene3D" id="3.40.1190.20">
    <property type="match status" value="1"/>
</dbReference>
<keyword evidence="6" id="KW-1185">Reference proteome</keyword>
<reference evidence="5" key="1">
    <citation type="submission" date="2019-02" db="EMBL/GenBank/DDBJ databases">
        <title>Halonotius sp. a new haloarchaeum isolated from saline soil.</title>
        <authorList>
            <person name="Duran-Viseras A."/>
            <person name="Sanchez-Porro C."/>
            <person name="Ventosa A."/>
        </authorList>
    </citation>
    <scope>NUCLEOTIDE SEQUENCE</scope>
    <source>
        <strain evidence="5">F15B</strain>
    </source>
</reference>
<dbReference type="PANTHER" id="PTHR10584">
    <property type="entry name" value="SUGAR KINASE"/>
    <property type="match status" value="1"/>
</dbReference>
<keyword evidence="3 5" id="KW-0418">Kinase</keyword>
<dbReference type="PANTHER" id="PTHR10584:SF166">
    <property type="entry name" value="RIBOKINASE"/>
    <property type="match status" value="1"/>
</dbReference>
<evidence type="ECO:0000259" key="4">
    <source>
        <dbReference type="Pfam" id="PF00294"/>
    </source>
</evidence>
<gene>
    <name evidence="5" type="ORF">EGH24_03935</name>
</gene>
<dbReference type="InterPro" id="IPR011611">
    <property type="entry name" value="PfkB_dom"/>
</dbReference>
<evidence type="ECO:0000256" key="2">
    <source>
        <dbReference type="ARBA" id="ARBA00022679"/>
    </source>
</evidence>
<comment type="caution">
    <text evidence="5">The sequence shown here is derived from an EMBL/GenBank/DDBJ whole genome shotgun (WGS) entry which is preliminary data.</text>
</comment>